<evidence type="ECO:0000256" key="8">
    <source>
        <dbReference type="ARBA" id="ARBA00023180"/>
    </source>
</evidence>
<evidence type="ECO:0000256" key="7">
    <source>
        <dbReference type="ARBA" id="ARBA00023170"/>
    </source>
</evidence>
<keyword evidence="2" id="KW-0813">Transport</keyword>
<keyword evidence="4 11" id="KW-1133">Transmembrane helix</keyword>
<keyword evidence="8" id="KW-0325">Glycoprotein</keyword>
<evidence type="ECO:0000256" key="4">
    <source>
        <dbReference type="ARBA" id="ARBA00022989"/>
    </source>
</evidence>
<dbReference type="InterPro" id="IPR001320">
    <property type="entry name" value="Iontro_rcpt_C"/>
</dbReference>
<keyword evidence="6 11" id="KW-0472">Membrane</keyword>
<dbReference type="GO" id="GO:0016020">
    <property type="term" value="C:membrane"/>
    <property type="evidence" value="ECO:0007669"/>
    <property type="project" value="UniProtKB-SubCell"/>
</dbReference>
<dbReference type="Gene3D" id="3.40.190.10">
    <property type="entry name" value="Periplasmic binding protein-like II"/>
    <property type="match status" value="1"/>
</dbReference>
<evidence type="ECO:0000256" key="1">
    <source>
        <dbReference type="ARBA" id="ARBA00004141"/>
    </source>
</evidence>
<keyword evidence="14" id="KW-1185">Reference proteome</keyword>
<comment type="subcellular location">
    <subcellularLocation>
        <location evidence="1">Membrane</location>
        <topology evidence="1">Multi-pass membrane protein</topology>
    </subcellularLocation>
</comment>
<proteinExistence type="predicted"/>
<accession>A0A3P7NW57</accession>
<feature type="transmembrane region" description="Helical" evidence="11">
    <location>
        <begin position="199"/>
        <end position="221"/>
    </location>
</feature>
<name>A0A3P7NW57_DIBLA</name>
<feature type="domain" description="Ionotropic glutamate receptor C-terminal" evidence="12">
    <location>
        <begin position="142"/>
        <end position="235"/>
    </location>
</feature>
<evidence type="ECO:0000256" key="3">
    <source>
        <dbReference type="ARBA" id="ARBA00022692"/>
    </source>
</evidence>
<dbReference type="PANTHER" id="PTHR18966">
    <property type="entry name" value="IONOTROPIC GLUTAMATE RECEPTOR"/>
    <property type="match status" value="1"/>
</dbReference>
<protein>
    <recommendedName>
        <fullName evidence="12">Ionotropic glutamate receptor C-terminal domain-containing protein</fullName>
    </recommendedName>
</protein>
<dbReference type="GO" id="GO:0015276">
    <property type="term" value="F:ligand-gated monoatomic ion channel activity"/>
    <property type="evidence" value="ECO:0007669"/>
    <property type="project" value="InterPro"/>
</dbReference>
<keyword evidence="5" id="KW-0406">Ion transport</keyword>
<gene>
    <name evidence="13" type="ORF">DILT_LOCUS8373</name>
</gene>
<evidence type="ECO:0000256" key="6">
    <source>
        <dbReference type="ARBA" id="ARBA00023136"/>
    </source>
</evidence>
<keyword evidence="7" id="KW-0675">Receptor</keyword>
<reference evidence="13 14" key="1">
    <citation type="submission" date="2018-11" db="EMBL/GenBank/DDBJ databases">
        <authorList>
            <consortium name="Pathogen Informatics"/>
        </authorList>
    </citation>
    <scope>NUCLEOTIDE SEQUENCE [LARGE SCALE GENOMIC DNA]</scope>
</reference>
<dbReference type="InterPro" id="IPR015683">
    <property type="entry name" value="Ionotropic_Glu_rcpt"/>
</dbReference>
<keyword evidence="3 11" id="KW-0812">Transmembrane</keyword>
<evidence type="ECO:0000313" key="13">
    <source>
        <dbReference type="EMBL" id="VDN12542.1"/>
    </source>
</evidence>
<dbReference type="AlphaFoldDB" id="A0A3P7NW57"/>
<dbReference type="SUPFAM" id="SSF53850">
    <property type="entry name" value="Periplasmic binding protein-like II"/>
    <property type="match status" value="1"/>
</dbReference>
<dbReference type="Proteomes" id="UP000281553">
    <property type="component" value="Unassembled WGS sequence"/>
</dbReference>
<keyword evidence="9" id="KW-1071">Ligand-gated ion channel</keyword>
<evidence type="ECO:0000256" key="2">
    <source>
        <dbReference type="ARBA" id="ARBA00022448"/>
    </source>
</evidence>
<evidence type="ECO:0000256" key="9">
    <source>
        <dbReference type="ARBA" id="ARBA00023286"/>
    </source>
</evidence>
<evidence type="ECO:0000313" key="14">
    <source>
        <dbReference type="Proteomes" id="UP000281553"/>
    </source>
</evidence>
<sequence>MSRVGSAYPVVSPRRRISPLVATPFVMINNGKLQIDALSKKADFSDLTGLSVDIMKKIVDTDKISYTLTVYAGAATDVLNLLKTGEADIAIGNYAVLPELTTSFDFLSNYLYFTYSVLEEPSRALPVGASLFDFFGPLTDGFWVLIFFSAVIVALAMATLNYFSPNNLDFGFMESIFVAFGCLFQGLSVPPPNQWSSRILLSVWWMFSLFFVIIYATNYGALKTQSGMSSVVSGFDVSPASPVQFNSILFRGRHATALELPIVNTVAKKHIDTAEQFKKRSFT</sequence>
<evidence type="ECO:0000256" key="11">
    <source>
        <dbReference type="SAM" id="Phobius"/>
    </source>
</evidence>
<dbReference type="EMBL" id="UYRU01054150">
    <property type="protein sequence ID" value="VDN12542.1"/>
    <property type="molecule type" value="Genomic_DNA"/>
</dbReference>
<evidence type="ECO:0000256" key="10">
    <source>
        <dbReference type="ARBA" id="ARBA00023303"/>
    </source>
</evidence>
<dbReference type="Gene3D" id="1.10.287.70">
    <property type="match status" value="1"/>
</dbReference>
<evidence type="ECO:0000256" key="5">
    <source>
        <dbReference type="ARBA" id="ARBA00023065"/>
    </source>
</evidence>
<keyword evidence="10" id="KW-0407">Ion channel</keyword>
<feature type="transmembrane region" description="Helical" evidence="11">
    <location>
        <begin position="142"/>
        <end position="163"/>
    </location>
</feature>
<organism evidence="13 14">
    <name type="scientific">Dibothriocephalus latus</name>
    <name type="common">Fish tapeworm</name>
    <name type="synonym">Diphyllobothrium latum</name>
    <dbReference type="NCBI Taxonomy" id="60516"/>
    <lineage>
        <taxon>Eukaryota</taxon>
        <taxon>Metazoa</taxon>
        <taxon>Spiralia</taxon>
        <taxon>Lophotrochozoa</taxon>
        <taxon>Platyhelminthes</taxon>
        <taxon>Cestoda</taxon>
        <taxon>Eucestoda</taxon>
        <taxon>Diphyllobothriidea</taxon>
        <taxon>Diphyllobothriidae</taxon>
        <taxon>Dibothriocephalus</taxon>
    </lineage>
</organism>
<evidence type="ECO:0000259" key="12">
    <source>
        <dbReference type="Pfam" id="PF00060"/>
    </source>
</evidence>
<dbReference type="Pfam" id="PF00060">
    <property type="entry name" value="Lig_chan"/>
    <property type="match status" value="1"/>
</dbReference>
<feature type="transmembrane region" description="Helical" evidence="11">
    <location>
        <begin position="170"/>
        <end position="187"/>
    </location>
</feature>
<dbReference type="OrthoDB" id="6273151at2759"/>